<sequence>MKKFMALYMAPVAEFERLMSMPPEQQGADMEKWTQWMKKNERSFIDAGAPLGKTKRITTKGVSDVKNEIGGYSIVQAESAADAAKLFEQSPHFTMASNAWIEVIECMPMPTM</sequence>
<gene>
    <name evidence="1" type="ORF">A3C94_01200</name>
</gene>
<name>A0A1F6DV01_9BACT</name>
<evidence type="ECO:0008006" key="3">
    <source>
        <dbReference type="Google" id="ProtNLM"/>
    </source>
</evidence>
<dbReference type="InterPro" id="IPR011008">
    <property type="entry name" value="Dimeric_a/b-barrel"/>
</dbReference>
<proteinExistence type="predicted"/>
<dbReference type="SUPFAM" id="SSF54909">
    <property type="entry name" value="Dimeric alpha+beta barrel"/>
    <property type="match status" value="1"/>
</dbReference>
<accession>A0A1F6DV01</accession>
<evidence type="ECO:0000313" key="2">
    <source>
        <dbReference type="Proteomes" id="UP000177232"/>
    </source>
</evidence>
<reference evidence="1 2" key="1">
    <citation type="journal article" date="2016" name="Nat. Commun.">
        <title>Thousands of microbial genomes shed light on interconnected biogeochemical processes in an aquifer system.</title>
        <authorList>
            <person name="Anantharaman K."/>
            <person name="Brown C.T."/>
            <person name="Hug L.A."/>
            <person name="Sharon I."/>
            <person name="Castelle C.J."/>
            <person name="Probst A.J."/>
            <person name="Thomas B.C."/>
            <person name="Singh A."/>
            <person name="Wilkins M.J."/>
            <person name="Karaoz U."/>
            <person name="Brodie E.L."/>
            <person name="Williams K.H."/>
            <person name="Hubbard S.S."/>
            <person name="Banfield J.F."/>
        </authorList>
    </citation>
    <scope>NUCLEOTIDE SEQUENCE [LARGE SCALE GENOMIC DNA]</scope>
</reference>
<dbReference type="Proteomes" id="UP000177232">
    <property type="component" value="Unassembled WGS sequence"/>
</dbReference>
<evidence type="ECO:0000313" key="1">
    <source>
        <dbReference type="EMBL" id="OGG64852.1"/>
    </source>
</evidence>
<dbReference type="EMBL" id="MFLJ01000009">
    <property type="protein sequence ID" value="OGG64852.1"/>
    <property type="molecule type" value="Genomic_DNA"/>
</dbReference>
<dbReference type="Gene3D" id="3.30.70.1060">
    <property type="entry name" value="Dimeric alpha+beta barrel"/>
    <property type="match status" value="1"/>
</dbReference>
<protein>
    <recommendedName>
        <fullName evidence="3">YCII-related domain-containing protein</fullName>
    </recommendedName>
</protein>
<dbReference type="STRING" id="1798496.A3C94_01200"/>
<organism evidence="1 2">
    <name type="scientific">Candidatus Kaiserbacteria bacterium RIFCSPHIGHO2_02_FULL_55_17</name>
    <dbReference type="NCBI Taxonomy" id="1798496"/>
    <lineage>
        <taxon>Bacteria</taxon>
        <taxon>Candidatus Kaiseribacteriota</taxon>
    </lineage>
</organism>
<dbReference type="AlphaFoldDB" id="A0A1F6DV01"/>
<comment type="caution">
    <text evidence="1">The sequence shown here is derived from an EMBL/GenBank/DDBJ whole genome shotgun (WGS) entry which is preliminary data.</text>
</comment>